<accession>T1AS24</accession>
<dbReference type="AlphaFoldDB" id="T1AS24"/>
<name>T1AS24_9ZZZZ</name>
<evidence type="ECO:0000259" key="1">
    <source>
        <dbReference type="Pfam" id="PF14690"/>
    </source>
</evidence>
<organism evidence="2">
    <name type="scientific">mine drainage metagenome</name>
    <dbReference type="NCBI Taxonomy" id="410659"/>
    <lineage>
        <taxon>unclassified sequences</taxon>
        <taxon>metagenomes</taxon>
        <taxon>ecological metagenomes</taxon>
    </lineage>
</organism>
<proteinExistence type="predicted"/>
<gene>
    <name evidence="2" type="ORF">B1A_10475</name>
</gene>
<feature type="domain" description="Transposase IS204/IS1001/IS1096/IS1165 zinc-finger" evidence="1">
    <location>
        <begin position="43"/>
        <end position="75"/>
    </location>
</feature>
<sequence length="75" mass="8662">MRDTELYKNLLGISSPWSVESVTMDVEKQRVDVTVSHPPSLLFACPECGTESPVFDHAEERVWRHLDSCQFFTYL</sequence>
<reference evidence="2" key="2">
    <citation type="journal article" date="2014" name="ISME J.">
        <title>Microbial stratification in low pH oxic and suboxic macroscopic growths along an acid mine drainage.</title>
        <authorList>
            <person name="Mendez-Garcia C."/>
            <person name="Mesa V."/>
            <person name="Sprenger R.R."/>
            <person name="Richter M."/>
            <person name="Diez M.S."/>
            <person name="Solano J."/>
            <person name="Bargiela R."/>
            <person name="Golyshina O.V."/>
            <person name="Manteca A."/>
            <person name="Ramos J.L."/>
            <person name="Gallego J.R."/>
            <person name="Llorente I."/>
            <person name="Martins Dos Santos V.A."/>
            <person name="Jensen O.N."/>
            <person name="Pelaez A.I."/>
            <person name="Sanchez J."/>
            <person name="Ferrer M."/>
        </authorList>
    </citation>
    <scope>NUCLEOTIDE SEQUENCE</scope>
</reference>
<dbReference type="EMBL" id="AUZX01007458">
    <property type="protein sequence ID" value="EQD59348.1"/>
    <property type="molecule type" value="Genomic_DNA"/>
</dbReference>
<dbReference type="InterPro" id="IPR029261">
    <property type="entry name" value="Transposase_Znf"/>
</dbReference>
<evidence type="ECO:0000313" key="2">
    <source>
        <dbReference type="EMBL" id="EQD59348.1"/>
    </source>
</evidence>
<protein>
    <submittedName>
        <fullName evidence="2">Transposase IS204/IS1001/IS1096/IS1165 family protein</fullName>
    </submittedName>
</protein>
<feature type="non-terminal residue" evidence="2">
    <location>
        <position position="75"/>
    </location>
</feature>
<reference evidence="2" key="1">
    <citation type="submission" date="2013-08" db="EMBL/GenBank/DDBJ databases">
        <authorList>
            <person name="Mendez C."/>
            <person name="Richter M."/>
            <person name="Ferrer M."/>
            <person name="Sanchez J."/>
        </authorList>
    </citation>
    <scope>NUCLEOTIDE SEQUENCE</scope>
</reference>
<comment type="caution">
    <text evidence="2">The sequence shown here is derived from an EMBL/GenBank/DDBJ whole genome shotgun (WGS) entry which is preliminary data.</text>
</comment>
<dbReference type="Pfam" id="PF14690">
    <property type="entry name" value="Zn_ribbon_ISL3"/>
    <property type="match status" value="1"/>
</dbReference>